<comment type="caution">
    <text evidence="4">The sequence shown here is derived from an EMBL/GenBank/DDBJ whole genome shotgun (WGS) entry which is preliminary data.</text>
</comment>
<feature type="domain" description="RRM" evidence="3">
    <location>
        <begin position="34"/>
        <end position="76"/>
    </location>
</feature>
<dbReference type="SUPFAM" id="SSF54928">
    <property type="entry name" value="RNA-binding domain, RBD"/>
    <property type="match status" value="1"/>
</dbReference>
<dbReference type="EMBL" id="JANEYF010002501">
    <property type="protein sequence ID" value="KAJ8945591.1"/>
    <property type="molecule type" value="Genomic_DNA"/>
</dbReference>
<dbReference type="InterPro" id="IPR000504">
    <property type="entry name" value="RRM_dom"/>
</dbReference>
<name>A0AAV8Y3X6_9CUCU</name>
<protein>
    <recommendedName>
        <fullName evidence="3">RRM domain-containing protein</fullName>
    </recommendedName>
</protein>
<dbReference type="AlphaFoldDB" id="A0AAV8Y3X6"/>
<evidence type="ECO:0000313" key="5">
    <source>
        <dbReference type="Proteomes" id="UP001162156"/>
    </source>
</evidence>
<evidence type="ECO:0000313" key="4">
    <source>
        <dbReference type="EMBL" id="KAJ8945591.1"/>
    </source>
</evidence>
<dbReference type="GO" id="GO:0003723">
    <property type="term" value="F:RNA binding"/>
    <property type="evidence" value="ECO:0007669"/>
    <property type="project" value="UniProtKB-UniRule"/>
</dbReference>
<dbReference type="InterPro" id="IPR012677">
    <property type="entry name" value="Nucleotide-bd_a/b_plait_sf"/>
</dbReference>
<proteinExistence type="predicted"/>
<dbReference type="InterPro" id="IPR035979">
    <property type="entry name" value="RBD_domain_sf"/>
</dbReference>
<keyword evidence="1 2" id="KW-0694">RNA-binding</keyword>
<dbReference type="Gene3D" id="3.30.70.330">
    <property type="match status" value="1"/>
</dbReference>
<dbReference type="Proteomes" id="UP001162156">
    <property type="component" value="Unassembled WGS sequence"/>
</dbReference>
<keyword evidence="5" id="KW-1185">Reference proteome</keyword>
<dbReference type="Pfam" id="PF00076">
    <property type="entry name" value="RRM_1"/>
    <property type="match status" value="1"/>
</dbReference>
<organism evidence="4 5">
    <name type="scientific">Rhamnusium bicolor</name>
    <dbReference type="NCBI Taxonomy" id="1586634"/>
    <lineage>
        <taxon>Eukaryota</taxon>
        <taxon>Metazoa</taxon>
        <taxon>Ecdysozoa</taxon>
        <taxon>Arthropoda</taxon>
        <taxon>Hexapoda</taxon>
        <taxon>Insecta</taxon>
        <taxon>Pterygota</taxon>
        <taxon>Neoptera</taxon>
        <taxon>Endopterygota</taxon>
        <taxon>Coleoptera</taxon>
        <taxon>Polyphaga</taxon>
        <taxon>Cucujiformia</taxon>
        <taxon>Chrysomeloidea</taxon>
        <taxon>Cerambycidae</taxon>
        <taxon>Lepturinae</taxon>
        <taxon>Rhagiini</taxon>
        <taxon>Rhamnusium</taxon>
    </lineage>
</organism>
<sequence>MQLIIKVYIQYFVSVNTKPLTFDEVYNQSSPTNCTVYCGGITNGLTEELMQKTFAPFGTIQEIRVFKEKGYAFVRMGLQVPTAATAWQGIPAQAQIPAAPQQMTAPTATLQQPGIVFPIQQYQVRI</sequence>
<gene>
    <name evidence="4" type="ORF">NQ314_009111</name>
</gene>
<evidence type="ECO:0000256" key="2">
    <source>
        <dbReference type="PROSITE-ProRule" id="PRU00176"/>
    </source>
</evidence>
<evidence type="ECO:0000256" key="1">
    <source>
        <dbReference type="ARBA" id="ARBA00022884"/>
    </source>
</evidence>
<dbReference type="PROSITE" id="PS50102">
    <property type="entry name" value="RRM"/>
    <property type="match status" value="1"/>
</dbReference>
<reference evidence="4" key="1">
    <citation type="journal article" date="2023" name="Insect Mol. Biol.">
        <title>Genome sequencing provides insights into the evolution of gene families encoding plant cell wall-degrading enzymes in longhorned beetles.</title>
        <authorList>
            <person name="Shin N.R."/>
            <person name="Okamura Y."/>
            <person name="Kirsch R."/>
            <person name="Pauchet Y."/>
        </authorList>
    </citation>
    <scope>NUCLEOTIDE SEQUENCE</scope>
    <source>
        <strain evidence="4">RBIC_L_NR</strain>
    </source>
</reference>
<accession>A0AAV8Y3X6</accession>
<evidence type="ECO:0000259" key="3">
    <source>
        <dbReference type="PROSITE" id="PS50102"/>
    </source>
</evidence>